<dbReference type="EC" id="2.1.1.33" evidence="2"/>
<evidence type="ECO:0000313" key="9">
    <source>
        <dbReference type="Proteomes" id="UP000324585"/>
    </source>
</evidence>
<dbReference type="PANTHER" id="PTHR23417:SF21">
    <property type="entry name" value="TRNA (GUANINE-N(7)-)-METHYLTRANSFERASE"/>
    <property type="match status" value="1"/>
</dbReference>
<dbReference type="Gene3D" id="3.40.50.150">
    <property type="entry name" value="Vaccinia Virus protein VP39"/>
    <property type="match status" value="1"/>
</dbReference>
<dbReference type="PANTHER" id="PTHR23417">
    <property type="entry name" value="3-DEOXY-D-MANNO-OCTULOSONIC-ACID TRANSFERASE/TRNA GUANINE-N 7 - -METHYLTRANSFERASE"/>
    <property type="match status" value="1"/>
</dbReference>
<dbReference type="PROSITE" id="PS51625">
    <property type="entry name" value="SAM_MT_TRMB"/>
    <property type="match status" value="1"/>
</dbReference>
<keyword evidence="9" id="KW-1185">Reference proteome</keyword>
<dbReference type="OMA" id="DPWFKRR"/>
<evidence type="ECO:0000256" key="3">
    <source>
        <dbReference type="ARBA" id="ARBA00022603"/>
    </source>
</evidence>
<dbReference type="AlphaFoldDB" id="A0A5J4Z2X5"/>
<dbReference type="Pfam" id="PF02390">
    <property type="entry name" value="Methyltransf_4"/>
    <property type="match status" value="1"/>
</dbReference>
<dbReference type="InterPro" id="IPR029063">
    <property type="entry name" value="SAM-dependent_MTases_sf"/>
</dbReference>
<gene>
    <name evidence="8" type="ORF">FVE85_5220</name>
</gene>
<evidence type="ECO:0000256" key="1">
    <source>
        <dbReference type="ARBA" id="ARBA00000142"/>
    </source>
</evidence>
<proteinExistence type="predicted"/>
<protein>
    <recommendedName>
        <fullName evidence="2">tRNA (guanine(46)-N(7))-methyltransferase</fullName>
        <ecNumber evidence="2">2.1.1.33</ecNumber>
    </recommendedName>
</protein>
<dbReference type="EMBL" id="VRMN01000001">
    <property type="protein sequence ID" value="KAA8497635.1"/>
    <property type="molecule type" value="Genomic_DNA"/>
</dbReference>
<evidence type="ECO:0000256" key="7">
    <source>
        <dbReference type="SAM" id="SignalP"/>
    </source>
</evidence>
<dbReference type="Proteomes" id="UP000324585">
    <property type="component" value="Unassembled WGS sequence"/>
</dbReference>
<keyword evidence="5" id="KW-0949">S-adenosyl-L-methionine</keyword>
<evidence type="ECO:0000256" key="6">
    <source>
        <dbReference type="ARBA" id="ARBA00022694"/>
    </source>
</evidence>
<reference evidence="9" key="1">
    <citation type="journal article" date="2019" name="Nat. Commun.">
        <title>Expansion of phycobilisome linker gene families in mesophilic red algae.</title>
        <authorList>
            <person name="Lee J."/>
            <person name="Kim D."/>
            <person name="Bhattacharya D."/>
            <person name="Yoon H.S."/>
        </authorList>
    </citation>
    <scope>NUCLEOTIDE SEQUENCE [LARGE SCALE GENOMIC DNA]</scope>
    <source>
        <strain evidence="9">CCMP 1328</strain>
    </source>
</reference>
<evidence type="ECO:0000313" key="8">
    <source>
        <dbReference type="EMBL" id="KAA8497635.1"/>
    </source>
</evidence>
<comment type="catalytic activity">
    <reaction evidence="1">
        <text>guanosine(46) in tRNA + S-adenosyl-L-methionine = N(7)-methylguanosine(46) in tRNA + S-adenosyl-L-homocysteine</text>
        <dbReference type="Rhea" id="RHEA:42708"/>
        <dbReference type="Rhea" id="RHEA-COMP:10188"/>
        <dbReference type="Rhea" id="RHEA-COMP:10189"/>
        <dbReference type="ChEBI" id="CHEBI:57856"/>
        <dbReference type="ChEBI" id="CHEBI:59789"/>
        <dbReference type="ChEBI" id="CHEBI:74269"/>
        <dbReference type="ChEBI" id="CHEBI:74480"/>
        <dbReference type="EC" id="2.1.1.33"/>
    </reaction>
</comment>
<organism evidence="8 9">
    <name type="scientific">Porphyridium purpureum</name>
    <name type="common">Red alga</name>
    <name type="synonym">Porphyridium cruentum</name>
    <dbReference type="NCBI Taxonomy" id="35688"/>
    <lineage>
        <taxon>Eukaryota</taxon>
        <taxon>Rhodophyta</taxon>
        <taxon>Bangiophyceae</taxon>
        <taxon>Porphyridiales</taxon>
        <taxon>Porphyridiaceae</taxon>
        <taxon>Porphyridium</taxon>
    </lineage>
</organism>
<comment type="caution">
    <text evidence="8">The sequence shown here is derived from an EMBL/GenBank/DDBJ whole genome shotgun (WGS) entry which is preliminary data.</text>
</comment>
<feature type="signal peptide" evidence="7">
    <location>
        <begin position="1"/>
        <end position="19"/>
    </location>
</feature>
<sequence length="300" mass="33572">MRLCVGGFLVEMFVPSAHGISAPAARARVPLRCTRRRILMTAADGNRGNGENAPVSDKRSAHAATFFTPSSELDALMHGKGQVRVREHVNPFRPKYMDALRLGVEHEADSVAPFYARPDLPFHVDVGCAKGRFCLEMAQRYPHINFLGLEIREPLVGQANEWAAALGLTNVHFLFANALVHMDTVLAALPFARQSLETVSVLHPDPQFKKRHHKRRTVNAAFASSIAHHLRTGGRVVLQSDVLEVATEMRDIFAARPEFELQSTEWLPNPPMGIQTERERACLSRNEPVYRCVLYKHAEK</sequence>
<dbReference type="SUPFAM" id="SSF53335">
    <property type="entry name" value="S-adenosyl-L-methionine-dependent methyltransferases"/>
    <property type="match status" value="1"/>
</dbReference>
<feature type="chain" id="PRO_5023921138" description="tRNA (guanine(46)-N(7))-methyltransferase" evidence="7">
    <location>
        <begin position="20"/>
        <end position="300"/>
    </location>
</feature>
<keyword evidence="4 8" id="KW-0808">Transferase</keyword>
<dbReference type="NCBIfam" id="TIGR00091">
    <property type="entry name" value="tRNA (guanosine(46)-N7)-methyltransferase TrmB"/>
    <property type="match status" value="1"/>
</dbReference>
<name>A0A5J4Z2X5_PORPP</name>
<keyword evidence="6" id="KW-0819">tRNA processing</keyword>
<evidence type="ECO:0000256" key="2">
    <source>
        <dbReference type="ARBA" id="ARBA00011977"/>
    </source>
</evidence>
<dbReference type="GO" id="GO:0043527">
    <property type="term" value="C:tRNA methyltransferase complex"/>
    <property type="evidence" value="ECO:0007669"/>
    <property type="project" value="TreeGrafter"/>
</dbReference>
<dbReference type="OrthoDB" id="47276at2759"/>
<evidence type="ECO:0000256" key="4">
    <source>
        <dbReference type="ARBA" id="ARBA00022679"/>
    </source>
</evidence>
<dbReference type="InterPro" id="IPR003358">
    <property type="entry name" value="tRNA_(Gua-N-7)_MeTrfase_Trmb"/>
</dbReference>
<keyword evidence="3 8" id="KW-0489">Methyltransferase</keyword>
<dbReference type="CDD" id="cd02440">
    <property type="entry name" value="AdoMet_MTases"/>
    <property type="match status" value="1"/>
</dbReference>
<keyword evidence="7" id="KW-0732">Signal</keyword>
<dbReference type="GO" id="GO:0008176">
    <property type="term" value="F:tRNA (guanine(46)-N7)-methyltransferase activity"/>
    <property type="evidence" value="ECO:0007669"/>
    <property type="project" value="UniProtKB-EC"/>
</dbReference>
<accession>A0A5J4Z2X5</accession>
<evidence type="ECO:0000256" key="5">
    <source>
        <dbReference type="ARBA" id="ARBA00022691"/>
    </source>
</evidence>